<evidence type="ECO:0000256" key="1">
    <source>
        <dbReference type="SAM" id="MobiDB-lite"/>
    </source>
</evidence>
<dbReference type="AlphaFoldDB" id="X1T5F6"/>
<sequence>MEKELAPIGEKPSSAEATEGKKERPQHEVELEQEPLSKEGESYDKWLQRIGGPNVLLVKNAKEIAEVFKPLPRKKVDK</sequence>
<accession>X1T5F6</accession>
<gene>
    <name evidence="2" type="ORF">S12H4_27863</name>
</gene>
<evidence type="ECO:0000313" key="2">
    <source>
        <dbReference type="EMBL" id="GAJ00543.1"/>
    </source>
</evidence>
<proteinExistence type="predicted"/>
<feature type="region of interest" description="Disordered" evidence="1">
    <location>
        <begin position="1"/>
        <end position="37"/>
    </location>
</feature>
<reference evidence="2" key="1">
    <citation type="journal article" date="2014" name="Front. Microbiol.">
        <title>High frequency of phylogenetically diverse reductive dehalogenase-homologous genes in deep subseafloor sedimentary metagenomes.</title>
        <authorList>
            <person name="Kawai M."/>
            <person name="Futagami T."/>
            <person name="Toyoda A."/>
            <person name="Takaki Y."/>
            <person name="Nishi S."/>
            <person name="Hori S."/>
            <person name="Arai W."/>
            <person name="Tsubouchi T."/>
            <person name="Morono Y."/>
            <person name="Uchiyama I."/>
            <person name="Ito T."/>
            <person name="Fujiyama A."/>
            <person name="Inagaki F."/>
            <person name="Takami H."/>
        </authorList>
    </citation>
    <scope>NUCLEOTIDE SEQUENCE</scope>
    <source>
        <strain evidence="2">Expedition CK06-06</strain>
    </source>
</reference>
<feature type="compositionally biased region" description="Basic and acidic residues" evidence="1">
    <location>
        <begin position="18"/>
        <end position="37"/>
    </location>
</feature>
<protein>
    <submittedName>
        <fullName evidence="2">Uncharacterized protein</fullName>
    </submittedName>
</protein>
<organism evidence="2">
    <name type="scientific">marine sediment metagenome</name>
    <dbReference type="NCBI Taxonomy" id="412755"/>
    <lineage>
        <taxon>unclassified sequences</taxon>
        <taxon>metagenomes</taxon>
        <taxon>ecological metagenomes</taxon>
    </lineage>
</organism>
<dbReference type="EMBL" id="BARW01015937">
    <property type="protein sequence ID" value="GAJ00543.1"/>
    <property type="molecule type" value="Genomic_DNA"/>
</dbReference>
<name>X1T5F6_9ZZZZ</name>
<comment type="caution">
    <text evidence="2">The sequence shown here is derived from an EMBL/GenBank/DDBJ whole genome shotgun (WGS) entry which is preliminary data.</text>
</comment>
<feature type="non-terminal residue" evidence="2">
    <location>
        <position position="78"/>
    </location>
</feature>